<dbReference type="PANTHER" id="PTHR30213">
    <property type="entry name" value="INNER MEMBRANE PROTEIN YHJD"/>
    <property type="match status" value="1"/>
</dbReference>
<evidence type="ECO:0000256" key="4">
    <source>
        <dbReference type="ARBA" id="ARBA00022989"/>
    </source>
</evidence>
<evidence type="ECO:0000256" key="3">
    <source>
        <dbReference type="ARBA" id="ARBA00022692"/>
    </source>
</evidence>
<dbReference type="InterPro" id="IPR017039">
    <property type="entry name" value="Virul_fac_BrkB"/>
</dbReference>
<proteinExistence type="predicted"/>
<keyword evidence="5 7" id="KW-0472">Membrane</keyword>
<keyword evidence="9" id="KW-1185">Reference proteome</keyword>
<dbReference type="Proteomes" id="UP000291483">
    <property type="component" value="Unassembled WGS sequence"/>
</dbReference>
<dbReference type="GO" id="GO:0005886">
    <property type="term" value="C:plasma membrane"/>
    <property type="evidence" value="ECO:0007669"/>
    <property type="project" value="UniProtKB-SubCell"/>
</dbReference>
<protein>
    <submittedName>
        <fullName evidence="8">Membrane protein</fullName>
    </submittedName>
</protein>
<evidence type="ECO:0000256" key="6">
    <source>
        <dbReference type="SAM" id="MobiDB-lite"/>
    </source>
</evidence>
<feature type="transmembrane region" description="Helical" evidence="7">
    <location>
        <begin position="296"/>
        <end position="322"/>
    </location>
</feature>
<evidence type="ECO:0000256" key="1">
    <source>
        <dbReference type="ARBA" id="ARBA00004651"/>
    </source>
</evidence>
<feature type="transmembrane region" description="Helical" evidence="7">
    <location>
        <begin position="223"/>
        <end position="249"/>
    </location>
</feature>
<evidence type="ECO:0000313" key="8">
    <source>
        <dbReference type="EMBL" id="RZU64304.1"/>
    </source>
</evidence>
<evidence type="ECO:0000313" key="9">
    <source>
        <dbReference type="Proteomes" id="UP000291483"/>
    </source>
</evidence>
<feature type="region of interest" description="Disordered" evidence="6">
    <location>
        <begin position="394"/>
        <end position="423"/>
    </location>
</feature>
<feature type="transmembrane region" description="Helical" evidence="7">
    <location>
        <begin position="261"/>
        <end position="284"/>
    </location>
</feature>
<dbReference type="AlphaFoldDB" id="A0A4Q8AIR5"/>
<feature type="transmembrane region" description="Helical" evidence="7">
    <location>
        <begin position="185"/>
        <end position="211"/>
    </location>
</feature>
<feature type="transmembrane region" description="Helical" evidence="7">
    <location>
        <begin position="64"/>
        <end position="95"/>
    </location>
</feature>
<evidence type="ECO:0000256" key="7">
    <source>
        <dbReference type="SAM" id="Phobius"/>
    </source>
</evidence>
<dbReference type="Pfam" id="PF03631">
    <property type="entry name" value="Virul_fac_BrkB"/>
    <property type="match status" value="1"/>
</dbReference>
<name>A0A4Q8AIR5_9MICO</name>
<comment type="subcellular location">
    <subcellularLocation>
        <location evidence="1">Cell membrane</location>
        <topology evidence="1">Multi-pass membrane protein</topology>
    </subcellularLocation>
</comment>
<feature type="transmembrane region" description="Helical" evidence="7">
    <location>
        <begin position="137"/>
        <end position="164"/>
    </location>
</feature>
<dbReference type="EMBL" id="SHLC01000001">
    <property type="protein sequence ID" value="RZU64304.1"/>
    <property type="molecule type" value="Genomic_DNA"/>
</dbReference>
<evidence type="ECO:0000256" key="5">
    <source>
        <dbReference type="ARBA" id="ARBA00023136"/>
    </source>
</evidence>
<accession>A0A4Q8AIR5</accession>
<evidence type="ECO:0000256" key="2">
    <source>
        <dbReference type="ARBA" id="ARBA00022475"/>
    </source>
</evidence>
<comment type="caution">
    <text evidence="8">The sequence shown here is derived from an EMBL/GenBank/DDBJ whole genome shotgun (WGS) entry which is preliminary data.</text>
</comment>
<dbReference type="RefSeq" id="WP_242616205.1">
    <property type="nucleotide sequence ID" value="NZ_SHLC01000001.1"/>
</dbReference>
<dbReference type="PANTHER" id="PTHR30213:SF1">
    <property type="entry name" value="INNER MEMBRANE PROTEIN YHJD"/>
    <property type="match status" value="1"/>
</dbReference>
<sequence length="423" mass="45958">MSRDESSPAAGQEAERHRWESLDAFGEPLRERFGEPVQRVTEITQKTLALFPVRVWRHFLARNGFLLAAGMSYQALFAVFAAVYVVFSVAGIWFANRPGTMQALEDLINTYVPGLIGEQGAIKPSDLAALADSSTFLLSWTGIIAAAGLIWTAIGWVTYSRLGVRSVFGLPKDTRSYVLLKARDLLAALVFGVVLLFASALTVVSTAAVSWMFQVLGISSDSFWYRVAGGSVGLLLVLIINTGVLAAMFRFLSGASVPWRRLWGGSFLGGGALTVLQVLGGTLIGSVTNNPLLATFAVFVGLLLWFRLTSIVTLVAAAWIAVAAGDRGISLRSVTQEQLAAERREAERRAVRLAAEVELRDAKRAHDTAPWFRRPAAALQLRIAKQHYDQVLREQRHERAPDAAASAPARHGRQGDASRGNLD</sequence>
<keyword evidence="2" id="KW-1003">Cell membrane</keyword>
<reference evidence="8 9" key="1">
    <citation type="submission" date="2019-02" db="EMBL/GenBank/DDBJ databases">
        <title>Sequencing the genomes of 1000 actinobacteria strains.</title>
        <authorList>
            <person name="Klenk H.-P."/>
        </authorList>
    </citation>
    <scope>NUCLEOTIDE SEQUENCE [LARGE SCALE GENOMIC DNA]</scope>
    <source>
        <strain evidence="8 9">DSM 18319</strain>
    </source>
</reference>
<organism evidence="8 9">
    <name type="scientific">Microterricola gilva</name>
    <dbReference type="NCBI Taxonomy" id="393267"/>
    <lineage>
        <taxon>Bacteria</taxon>
        <taxon>Bacillati</taxon>
        <taxon>Actinomycetota</taxon>
        <taxon>Actinomycetes</taxon>
        <taxon>Micrococcales</taxon>
        <taxon>Microbacteriaceae</taxon>
        <taxon>Microterricola</taxon>
    </lineage>
</organism>
<gene>
    <name evidence="8" type="ORF">EV379_0599</name>
</gene>
<keyword evidence="3 7" id="KW-0812">Transmembrane</keyword>
<keyword evidence="4 7" id="KW-1133">Transmembrane helix</keyword>